<feature type="region of interest" description="Disordered" evidence="3">
    <location>
        <begin position="330"/>
        <end position="356"/>
    </location>
</feature>
<proteinExistence type="predicted"/>
<name>A0A9P8C5X9_9HELO</name>
<dbReference type="EMBL" id="MU251443">
    <property type="protein sequence ID" value="KAG9235064.1"/>
    <property type="molecule type" value="Genomic_DNA"/>
</dbReference>
<feature type="compositionally biased region" description="Basic and acidic residues" evidence="3">
    <location>
        <begin position="19"/>
        <end position="33"/>
    </location>
</feature>
<dbReference type="Gene3D" id="3.30.70.330">
    <property type="match status" value="2"/>
</dbReference>
<dbReference type="GO" id="GO:0005730">
    <property type="term" value="C:nucleolus"/>
    <property type="evidence" value="ECO:0007669"/>
    <property type="project" value="TreeGrafter"/>
</dbReference>
<accession>A0A9P8C5X9</accession>
<dbReference type="AlphaFoldDB" id="A0A9P8C5X9"/>
<dbReference type="Pfam" id="PF00076">
    <property type="entry name" value="RRM_1"/>
    <property type="match status" value="1"/>
</dbReference>
<gene>
    <name evidence="5" type="ORF">BJ875DRAFT_283784</name>
</gene>
<feature type="domain" description="RRM" evidence="4">
    <location>
        <begin position="262"/>
        <end position="378"/>
    </location>
</feature>
<reference evidence="5" key="1">
    <citation type="journal article" date="2021" name="IMA Fungus">
        <title>Genomic characterization of three marine fungi, including Emericellopsis atlantica sp. nov. with signatures of a generalist lifestyle and marine biomass degradation.</title>
        <authorList>
            <person name="Hagestad O.C."/>
            <person name="Hou L."/>
            <person name="Andersen J.H."/>
            <person name="Hansen E.H."/>
            <person name="Altermark B."/>
            <person name="Li C."/>
            <person name="Kuhnert E."/>
            <person name="Cox R.J."/>
            <person name="Crous P.W."/>
            <person name="Spatafora J.W."/>
            <person name="Lail K."/>
            <person name="Amirebrahimi M."/>
            <person name="Lipzen A."/>
            <person name="Pangilinan J."/>
            <person name="Andreopoulos W."/>
            <person name="Hayes R.D."/>
            <person name="Ng V."/>
            <person name="Grigoriev I.V."/>
            <person name="Jackson S.A."/>
            <person name="Sutton T.D.S."/>
            <person name="Dobson A.D.W."/>
            <person name="Rama T."/>
        </authorList>
    </citation>
    <scope>NUCLEOTIDE SEQUENCE</scope>
    <source>
        <strain evidence="5">TRa018bII</strain>
    </source>
</reference>
<evidence type="ECO:0000313" key="5">
    <source>
        <dbReference type="EMBL" id="KAG9235064.1"/>
    </source>
</evidence>
<feature type="region of interest" description="Disordered" evidence="3">
    <location>
        <begin position="386"/>
        <end position="411"/>
    </location>
</feature>
<dbReference type="GO" id="GO:0003723">
    <property type="term" value="F:RNA binding"/>
    <property type="evidence" value="ECO:0007669"/>
    <property type="project" value="UniProtKB-UniRule"/>
</dbReference>
<dbReference type="InterPro" id="IPR000504">
    <property type="entry name" value="RRM_dom"/>
</dbReference>
<comment type="caution">
    <text evidence="5">The sequence shown here is derived from an EMBL/GenBank/DDBJ whole genome shotgun (WGS) entry which is preliminary data.</text>
</comment>
<dbReference type="InterPro" id="IPR012677">
    <property type="entry name" value="Nucleotide-bd_a/b_plait_sf"/>
</dbReference>
<organism evidence="5 6">
    <name type="scientific">Amylocarpus encephaloides</name>
    <dbReference type="NCBI Taxonomy" id="45428"/>
    <lineage>
        <taxon>Eukaryota</taxon>
        <taxon>Fungi</taxon>
        <taxon>Dikarya</taxon>
        <taxon>Ascomycota</taxon>
        <taxon>Pezizomycotina</taxon>
        <taxon>Leotiomycetes</taxon>
        <taxon>Helotiales</taxon>
        <taxon>Helotiales incertae sedis</taxon>
        <taxon>Amylocarpus</taxon>
    </lineage>
</organism>
<evidence type="ECO:0000256" key="2">
    <source>
        <dbReference type="PROSITE-ProRule" id="PRU00176"/>
    </source>
</evidence>
<feature type="domain" description="RRM" evidence="4">
    <location>
        <begin position="145"/>
        <end position="241"/>
    </location>
</feature>
<sequence length="447" mass="49768">MAPMKELVGVSSDSEVEVIPEKTKKGKSKPKEKSSKKRKAKTLTEESIQILDSSLVTSDAQIDTEEADSEPSNEQSSDERPAKKRKSIFADEIEVDVTLPEPPSKKALRRLKKGKPLPSSKSGAESTPEPEPKKSKSEVEKRSEHGVWIGNLAFHTSKEDLRKFFVEKSDLTEELVTRIHMPGPNDKKSANHVQEKRNGKVVHNKGFAYVDFGTAAAVTECLELSEQLLGGRRVLIKDNKSFKGRPEKTKEESRNDGKPPSRRVFLGNLPFDATEETVQAHFEKCGTVESIKMATFEDSGKCKGFAWIVFEELEAAQSAVRGFAFVEEEISDSEDGSESDSGSDSDEEKVAKPKNTRKQKVWCNRFNGRPLRMEFAEDAQVRYKKRYGKDGTKNQETEGGAGKPEPPVKETEEVIGVIVPKAVEYRKDYAPRLTGGIVESKGKKVTF</sequence>
<dbReference type="PROSITE" id="PS50102">
    <property type="entry name" value="RRM"/>
    <property type="match status" value="2"/>
</dbReference>
<dbReference type="InterPro" id="IPR035979">
    <property type="entry name" value="RBD_domain_sf"/>
</dbReference>
<protein>
    <submittedName>
        <fullName evidence="5">RNA-binding protein rnp24</fullName>
    </submittedName>
</protein>
<keyword evidence="1 2" id="KW-0694">RNA-binding</keyword>
<feature type="compositionally biased region" description="Basic residues" evidence="3">
    <location>
        <begin position="106"/>
        <end position="115"/>
    </location>
</feature>
<evidence type="ECO:0000256" key="3">
    <source>
        <dbReference type="SAM" id="MobiDB-lite"/>
    </source>
</evidence>
<dbReference type="SMART" id="SM00360">
    <property type="entry name" value="RRM"/>
    <property type="match status" value="2"/>
</dbReference>
<feature type="compositionally biased region" description="Acidic residues" evidence="3">
    <location>
        <begin position="62"/>
        <end position="71"/>
    </location>
</feature>
<dbReference type="OrthoDB" id="1875751at2759"/>
<feature type="region of interest" description="Disordered" evidence="3">
    <location>
        <begin position="1"/>
        <end position="143"/>
    </location>
</feature>
<evidence type="ECO:0000259" key="4">
    <source>
        <dbReference type="PROSITE" id="PS50102"/>
    </source>
</evidence>
<feature type="region of interest" description="Disordered" evidence="3">
    <location>
        <begin position="240"/>
        <end position="265"/>
    </location>
</feature>
<evidence type="ECO:0000256" key="1">
    <source>
        <dbReference type="ARBA" id="ARBA00022884"/>
    </source>
</evidence>
<feature type="compositionally biased region" description="Low complexity" evidence="3">
    <location>
        <begin position="116"/>
        <end position="127"/>
    </location>
</feature>
<dbReference type="PANTHER" id="PTHR23236">
    <property type="entry name" value="EUKARYOTIC TRANSLATION INITIATION FACTOR 4B/4H"/>
    <property type="match status" value="1"/>
</dbReference>
<feature type="compositionally biased region" description="Acidic residues" evidence="3">
    <location>
        <begin position="330"/>
        <end position="347"/>
    </location>
</feature>
<feature type="compositionally biased region" description="Basic and acidic residues" evidence="3">
    <location>
        <begin position="240"/>
        <end position="259"/>
    </location>
</feature>
<feature type="compositionally biased region" description="Polar residues" evidence="3">
    <location>
        <begin position="45"/>
        <end position="61"/>
    </location>
</feature>
<dbReference type="SUPFAM" id="SSF54928">
    <property type="entry name" value="RNA-binding domain, RBD"/>
    <property type="match status" value="2"/>
</dbReference>
<dbReference type="PANTHER" id="PTHR23236:SF95">
    <property type="entry name" value="NUCLEOLAR PROTEIN 13"/>
    <property type="match status" value="1"/>
</dbReference>
<feature type="compositionally biased region" description="Basic and acidic residues" evidence="3">
    <location>
        <begin position="130"/>
        <end position="143"/>
    </location>
</feature>
<dbReference type="Proteomes" id="UP000824998">
    <property type="component" value="Unassembled WGS sequence"/>
</dbReference>
<evidence type="ECO:0000313" key="6">
    <source>
        <dbReference type="Proteomes" id="UP000824998"/>
    </source>
</evidence>
<keyword evidence="6" id="KW-1185">Reference proteome</keyword>